<dbReference type="SMART" id="SM00856">
    <property type="entry name" value="PMEI"/>
    <property type="match status" value="1"/>
</dbReference>
<name>A0ABD3LE37_EUCGL</name>
<keyword evidence="6" id="KW-1185">Reference proteome</keyword>
<gene>
    <name evidence="5" type="ORF">ACJRO7_011115</name>
</gene>
<protein>
    <recommendedName>
        <fullName evidence="4">Pectinesterase inhibitor domain-containing protein</fullName>
    </recommendedName>
</protein>
<dbReference type="PANTHER" id="PTHR31080:SF296">
    <property type="entry name" value="OS05G0360900 PROTEIN"/>
    <property type="match status" value="1"/>
</dbReference>
<comment type="similarity">
    <text evidence="2">Belongs to the PMEI family.</text>
</comment>
<evidence type="ECO:0000256" key="1">
    <source>
        <dbReference type="ARBA" id="ARBA00022729"/>
    </source>
</evidence>
<dbReference type="CDD" id="cd15801">
    <property type="entry name" value="PMEI-like_1"/>
    <property type="match status" value="1"/>
</dbReference>
<dbReference type="AlphaFoldDB" id="A0ABD3LE37"/>
<feature type="domain" description="Pectinesterase inhibitor" evidence="4">
    <location>
        <begin position="29"/>
        <end position="173"/>
    </location>
</feature>
<organism evidence="5 6">
    <name type="scientific">Eucalyptus globulus</name>
    <name type="common">Tasmanian blue gum</name>
    <dbReference type="NCBI Taxonomy" id="34317"/>
    <lineage>
        <taxon>Eukaryota</taxon>
        <taxon>Viridiplantae</taxon>
        <taxon>Streptophyta</taxon>
        <taxon>Embryophyta</taxon>
        <taxon>Tracheophyta</taxon>
        <taxon>Spermatophyta</taxon>
        <taxon>Magnoliopsida</taxon>
        <taxon>eudicotyledons</taxon>
        <taxon>Gunneridae</taxon>
        <taxon>Pentapetalae</taxon>
        <taxon>rosids</taxon>
        <taxon>malvids</taxon>
        <taxon>Myrtales</taxon>
        <taxon>Myrtaceae</taxon>
        <taxon>Myrtoideae</taxon>
        <taxon>Eucalypteae</taxon>
        <taxon>Eucalyptus</taxon>
    </lineage>
</organism>
<sequence>MISPTSLLLLLLTLLAPWPTQVQLTAATDVSGMIAQVCDHTLNKRLCRSVLETGGEASDLPGLARIALRAALAKASAVSNRITDLARAARPDPFVRQCLADCSDDFQDAMDQIEDSLSALDSRGYDDVSAWVGAAMNDADSCEEGFKSKMGYRSPLTDMNAAFHDICTIALAVNNLLIET</sequence>
<feature type="chain" id="PRO_5044774595" description="Pectinesterase inhibitor domain-containing protein" evidence="3">
    <location>
        <begin position="23"/>
        <end position="180"/>
    </location>
</feature>
<feature type="signal peptide" evidence="3">
    <location>
        <begin position="1"/>
        <end position="22"/>
    </location>
</feature>
<dbReference type="Gene3D" id="1.20.140.40">
    <property type="entry name" value="Invertase/pectin methylesterase inhibitor family protein"/>
    <property type="match status" value="1"/>
</dbReference>
<evidence type="ECO:0000256" key="2">
    <source>
        <dbReference type="ARBA" id="ARBA00038471"/>
    </source>
</evidence>
<dbReference type="EMBL" id="JBJKBG010000002">
    <property type="protein sequence ID" value="KAL3750080.1"/>
    <property type="molecule type" value="Genomic_DNA"/>
</dbReference>
<keyword evidence="1 3" id="KW-0732">Signal</keyword>
<dbReference type="InterPro" id="IPR051955">
    <property type="entry name" value="PME_Inhibitor"/>
</dbReference>
<comment type="caution">
    <text evidence="5">The sequence shown here is derived from an EMBL/GenBank/DDBJ whole genome shotgun (WGS) entry which is preliminary data.</text>
</comment>
<accession>A0ABD3LE37</accession>
<evidence type="ECO:0000256" key="3">
    <source>
        <dbReference type="SAM" id="SignalP"/>
    </source>
</evidence>
<dbReference type="InterPro" id="IPR006501">
    <property type="entry name" value="Pectinesterase_inhib_dom"/>
</dbReference>
<dbReference type="SUPFAM" id="SSF101148">
    <property type="entry name" value="Plant invertase/pectin methylesterase inhibitor"/>
    <property type="match status" value="1"/>
</dbReference>
<evidence type="ECO:0000313" key="6">
    <source>
        <dbReference type="Proteomes" id="UP001634007"/>
    </source>
</evidence>
<dbReference type="PANTHER" id="PTHR31080">
    <property type="entry name" value="PECTINESTERASE INHIBITOR-LIKE"/>
    <property type="match status" value="1"/>
</dbReference>
<evidence type="ECO:0000259" key="4">
    <source>
        <dbReference type="SMART" id="SM00856"/>
    </source>
</evidence>
<dbReference type="InterPro" id="IPR035513">
    <property type="entry name" value="Invertase/methylesterase_inhib"/>
</dbReference>
<dbReference type="Pfam" id="PF04043">
    <property type="entry name" value="PMEI"/>
    <property type="match status" value="1"/>
</dbReference>
<evidence type="ECO:0000313" key="5">
    <source>
        <dbReference type="EMBL" id="KAL3750080.1"/>
    </source>
</evidence>
<dbReference type="Proteomes" id="UP001634007">
    <property type="component" value="Unassembled WGS sequence"/>
</dbReference>
<reference evidence="5 6" key="1">
    <citation type="submission" date="2024-11" db="EMBL/GenBank/DDBJ databases">
        <title>Chromosome-level genome assembly of Eucalyptus globulus Labill. provides insights into its genome evolution.</title>
        <authorList>
            <person name="Li X."/>
        </authorList>
    </citation>
    <scope>NUCLEOTIDE SEQUENCE [LARGE SCALE GENOMIC DNA]</scope>
    <source>
        <strain evidence="5">CL2024</strain>
        <tissue evidence="5">Fresh tender leaves</tissue>
    </source>
</reference>
<proteinExistence type="inferred from homology"/>
<dbReference type="NCBIfam" id="TIGR01614">
    <property type="entry name" value="PME_inhib"/>
    <property type="match status" value="1"/>
</dbReference>